<dbReference type="SMART" id="SM00066">
    <property type="entry name" value="GAL4"/>
    <property type="match status" value="1"/>
</dbReference>
<keyword evidence="5" id="KW-1185">Reference proteome</keyword>
<dbReference type="CDD" id="cd00067">
    <property type="entry name" value="GAL4"/>
    <property type="match status" value="1"/>
</dbReference>
<evidence type="ECO:0000259" key="3">
    <source>
        <dbReference type="PROSITE" id="PS50048"/>
    </source>
</evidence>
<evidence type="ECO:0000313" key="4">
    <source>
        <dbReference type="EMBL" id="PSN71053.1"/>
    </source>
</evidence>
<dbReference type="PANTHER" id="PTHR38791">
    <property type="entry name" value="ZN(II)2CYS6 TRANSCRIPTION FACTOR (EUROFUNG)-RELATED-RELATED"/>
    <property type="match status" value="1"/>
</dbReference>
<dbReference type="InterPro" id="IPR053175">
    <property type="entry name" value="DHMBA_Reg_Transcription_Factor"/>
</dbReference>
<protein>
    <recommendedName>
        <fullName evidence="6">Zn(2)-C6 fungal-type domain-containing protein</fullName>
    </recommendedName>
</protein>
<feature type="domain" description="Zn(2)-C6 fungal-type" evidence="3">
    <location>
        <begin position="10"/>
        <end position="38"/>
    </location>
</feature>
<dbReference type="GO" id="GO:0000981">
    <property type="term" value="F:DNA-binding transcription factor activity, RNA polymerase II-specific"/>
    <property type="evidence" value="ECO:0007669"/>
    <property type="project" value="InterPro"/>
</dbReference>
<evidence type="ECO:0000313" key="5">
    <source>
        <dbReference type="Proteomes" id="UP000240883"/>
    </source>
</evidence>
<evidence type="ECO:0000259" key="2">
    <source>
        <dbReference type="PROSITE" id="PS50042"/>
    </source>
</evidence>
<name>A0A2T2P078_CORCC</name>
<dbReference type="PROSITE" id="PS50048">
    <property type="entry name" value="ZN2_CY6_FUNGAL_2"/>
    <property type="match status" value="1"/>
</dbReference>
<dbReference type="AlphaFoldDB" id="A0A2T2P078"/>
<evidence type="ECO:0000256" key="1">
    <source>
        <dbReference type="ARBA" id="ARBA00023242"/>
    </source>
</evidence>
<dbReference type="STRING" id="1448308.A0A2T2P078"/>
<dbReference type="InterPro" id="IPR036864">
    <property type="entry name" value="Zn2-C6_fun-type_DNA-bd_sf"/>
</dbReference>
<dbReference type="InterPro" id="IPR001138">
    <property type="entry name" value="Zn2Cys6_DnaBD"/>
</dbReference>
<sequence>MVNKGRPSRDCTPCKRRKLRCDLQVGSCGQCLRAKLMCYGYRQDNELIIYDETGKTARKVLARHHQPHPPHSPQLGNSPQLAWDVRARHTFFSLYVERLSQNCTHLGSLYARASTIGQLASSVDALSLALVAFQFDSLELMRLANSRYVGAIRGVGQALRNVQTAVSDETLQSVMLLDLYEKITNRNSKNSYSWMSHAQGALSLVIKREDGNITSPQFGQLASRVLSTFTISCGVLAVPVPEQLFALRKSLDRIMVSSKWNFVTLLMDTVNLRADSLSAGANANEIANRAKKLERTLSNLEENLPEHWRPKRICVSERNERTLGSYYDIYSSHYITQVCNAIRIQRLEMNVLIRSYDPASAEGAEETISHISNQICASAPYFILPGARPENKEPFSSLQRLQCVNLLVALYAAAYSSSDTKLKEWITGTMEYIVEKGHLKVAKNIADILRDNPDTDIWTVYARTGCYAIAA</sequence>
<reference evidence="4 5" key="1">
    <citation type="journal article" date="2018" name="Front. Microbiol.">
        <title>Genome-Wide Analysis of Corynespora cassiicola Leaf Fall Disease Putative Effectors.</title>
        <authorList>
            <person name="Lopez D."/>
            <person name="Ribeiro S."/>
            <person name="Label P."/>
            <person name="Fumanal B."/>
            <person name="Venisse J.S."/>
            <person name="Kohler A."/>
            <person name="de Oliveira R.R."/>
            <person name="Labutti K."/>
            <person name="Lipzen A."/>
            <person name="Lail K."/>
            <person name="Bauer D."/>
            <person name="Ohm R.A."/>
            <person name="Barry K.W."/>
            <person name="Spatafora J."/>
            <person name="Grigoriev I.V."/>
            <person name="Martin F.M."/>
            <person name="Pujade-Renaud V."/>
        </authorList>
    </citation>
    <scope>NUCLEOTIDE SEQUENCE [LARGE SCALE GENOMIC DNA]</scope>
    <source>
        <strain evidence="4 5">Philippines</strain>
    </source>
</reference>
<evidence type="ECO:0008006" key="6">
    <source>
        <dbReference type="Google" id="ProtNLM"/>
    </source>
</evidence>
<dbReference type="Gene3D" id="4.10.240.10">
    <property type="entry name" value="Zn(2)-C6 fungal-type DNA-binding domain"/>
    <property type="match status" value="1"/>
</dbReference>
<dbReference type="OrthoDB" id="5429770at2759"/>
<accession>A0A2T2P078</accession>
<organism evidence="4 5">
    <name type="scientific">Corynespora cassiicola Philippines</name>
    <dbReference type="NCBI Taxonomy" id="1448308"/>
    <lineage>
        <taxon>Eukaryota</taxon>
        <taxon>Fungi</taxon>
        <taxon>Dikarya</taxon>
        <taxon>Ascomycota</taxon>
        <taxon>Pezizomycotina</taxon>
        <taxon>Dothideomycetes</taxon>
        <taxon>Pleosporomycetidae</taxon>
        <taxon>Pleosporales</taxon>
        <taxon>Corynesporascaceae</taxon>
        <taxon>Corynespora</taxon>
    </lineage>
</organism>
<dbReference type="Proteomes" id="UP000240883">
    <property type="component" value="Unassembled WGS sequence"/>
</dbReference>
<proteinExistence type="predicted"/>
<dbReference type="InterPro" id="IPR021858">
    <property type="entry name" value="Fun_TF"/>
</dbReference>
<dbReference type="PROSITE" id="PS50042">
    <property type="entry name" value="CNMP_BINDING_3"/>
    <property type="match status" value="1"/>
</dbReference>
<dbReference type="SUPFAM" id="SSF57701">
    <property type="entry name" value="Zn2/Cys6 DNA-binding domain"/>
    <property type="match status" value="1"/>
</dbReference>
<dbReference type="InterPro" id="IPR000595">
    <property type="entry name" value="cNMP-bd_dom"/>
</dbReference>
<dbReference type="Pfam" id="PF11951">
    <property type="entry name" value="Fungal_trans_2"/>
    <property type="match status" value="1"/>
</dbReference>
<dbReference type="Pfam" id="PF00172">
    <property type="entry name" value="Zn_clus"/>
    <property type="match status" value="1"/>
</dbReference>
<dbReference type="PANTHER" id="PTHR38791:SF1">
    <property type="entry name" value="TRANSCRIPTION FACTOR, PUTATIVE-RELATED"/>
    <property type="match status" value="1"/>
</dbReference>
<feature type="domain" description="Cyclic nucleotide-binding" evidence="2">
    <location>
        <begin position="394"/>
        <end position="444"/>
    </location>
</feature>
<keyword evidence="1" id="KW-0539">Nucleus</keyword>
<gene>
    <name evidence="4" type="ORF">BS50DRAFT_546116</name>
</gene>
<dbReference type="EMBL" id="KZ678131">
    <property type="protein sequence ID" value="PSN71053.1"/>
    <property type="molecule type" value="Genomic_DNA"/>
</dbReference>
<dbReference type="GO" id="GO:0008270">
    <property type="term" value="F:zinc ion binding"/>
    <property type="evidence" value="ECO:0007669"/>
    <property type="project" value="InterPro"/>
</dbReference>